<dbReference type="NCBIfam" id="TIGR03526">
    <property type="entry name" value="selenium_YgeY"/>
    <property type="match status" value="1"/>
</dbReference>
<dbReference type="CDD" id="cd05649">
    <property type="entry name" value="M20_ArgE_DapE-like"/>
    <property type="match status" value="1"/>
</dbReference>
<dbReference type="Pfam" id="PF07687">
    <property type="entry name" value="M20_dimer"/>
    <property type="match status" value="1"/>
</dbReference>
<dbReference type="Gene3D" id="3.40.630.10">
    <property type="entry name" value="Zn peptidases"/>
    <property type="match status" value="2"/>
</dbReference>
<dbReference type="InterPro" id="IPR050072">
    <property type="entry name" value="Peptidase_M20A"/>
</dbReference>
<evidence type="ECO:0000313" key="5">
    <source>
        <dbReference type="Proteomes" id="UP001314681"/>
    </source>
</evidence>
<dbReference type="InterPro" id="IPR002933">
    <property type="entry name" value="Peptidase_M20"/>
</dbReference>
<name>A0ABS6KBV8_9FIRM</name>
<dbReference type="RefSeq" id="WP_158354280.1">
    <property type="nucleotide sequence ID" value="NZ_JAHQCX010000015.1"/>
</dbReference>
<dbReference type="InterPro" id="IPR036264">
    <property type="entry name" value="Bact_exopeptidase_dim_dom"/>
</dbReference>
<protein>
    <submittedName>
        <fullName evidence="4">YgeY family selenium metabolism-linked hydrolase</fullName>
    </submittedName>
</protein>
<dbReference type="EMBL" id="JAHQCX010000015">
    <property type="protein sequence ID" value="MBU9727978.1"/>
    <property type="molecule type" value="Genomic_DNA"/>
</dbReference>
<evidence type="ECO:0000256" key="2">
    <source>
        <dbReference type="ARBA" id="ARBA00022801"/>
    </source>
</evidence>
<feature type="domain" description="Peptidase M20 dimerisation" evidence="3">
    <location>
        <begin position="180"/>
        <end position="279"/>
    </location>
</feature>
<evidence type="ECO:0000256" key="1">
    <source>
        <dbReference type="ARBA" id="ARBA00022723"/>
    </source>
</evidence>
<dbReference type="Pfam" id="PF01546">
    <property type="entry name" value="Peptidase_M20"/>
    <property type="match status" value="1"/>
</dbReference>
<keyword evidence="1" id="KW-0479">Metal-binding</keyword>
<accession>A0ABS6KBV8</accession>
<dbReference type="GO" id="GO:0016787">
    <property type="term" value="F:hydrolase activity"/>
    <property type="evidence" value="ECO:0007669"/>
    <property type="project" value="UniProtKB-KW"/>
</dbReference>
<dbReference type="InterPro" id="IPR011650">
    <property type="entry name" value="Peptidase_M20_dimer"/>
</dbReference>
<evidence type="ECO:0000313" key="4">
    <source>
        <dbReference type="EMBL" id="MBU9727978.1"/>
    </source>
</evidence>
<dbReference type="InterPro" id="IPR017706">
    <property type="entry name" value="Peptidase_M20/DapE_YgeY"/>
</dbReference>
<dbReference type="NCBIfam" id="NF009555">
    <property type="entry name" value="PRK13004.1"/>
    <property type="match status" value="1"/>
</dbReference>
<gene>
    <name evidence="4" type="ORF">KTH90_18365</name>
</gene>
<dbReference type="Gene3D" id="3.30.70.360">
    <property type="match status" value="1"/>
</dbReference>
<keyword evidence="5" id="KW-1185">Reference proteome</keyword>
<dbReference type="PANTHER" id="PTHR43808">
    <property type="entry name" value="ACETYLORNITHINE DEACETYLASE"/>
    <property type="match status" value="1"/>
</dbReference>
<sequence length="397" mass="44292">MDFNKIKELAQSYEKDMTKFLRDLVKIPGESCGEKGHIDRIAEEMRKVGFDKVEIDPMGNVLGYMGSGETLIGYDAHIDTVGIGNINNWEFDPYEGFETDTEIGGRGTSDQLGGIVSSVYGAKIMKELGLLSDKYTVLVTGTVQEEDCDGLCWQYIINEDKVKPEFVVITEPTDGNIYRGQRGRMEIRVDVKGISCHGSAPERGENAIYKMADILQEVRELNNKLHYDPFLGKGTLAVSEIFFTSPSRCAVADSCAISIDRRLTDGETYEMALDEIRALPTVRKYEAVVSMYKYERPSYTDLVYPTDCYFPTWVIPEDHAATQAMVESYQGMFGEPKVDKWTFSTNGVSIMGRYGIPCIGFGPGKEAQAHAPNEKTWKADLVKCAAVYAALPTLYCK</sequence>
<reference evidence="4 5" key="1">
    <citation type="submission" date="2021-06" db="EMBL/GenBank/DDBJ databases">
        <title>Description of novel taxa of the family Lachnospiraceae.</title>
        <authorList>
            <person name="Chaplin A.V."/>
            <person name="Sokolova S.R."/>
            <person name="Pikina A.P."/>
            <person name="Korzhanova M."/>
            <person name="Belova V."/>
            <person name="Korostin D."/>
            <person name="Efimov B.A."/>
        </authorList>
    </citation>
    <scope>NUCLEOTIDE SEQUENCE [LARGE SCALE GENOMIC DNA]</scope>
    <source>
        <strain evidence="4 5">ASD4241</strain>
    </source>
</reference>
<evidence type="ECO:0000259" key="3">
    <source>
        <dbReference type="Pfam" id="PF07687"/>
    </source>
</evidence>
<organism evidence="4 5">
    <name type="scientific">Diplocloster modestus</name>
    <dbReference type="NCBI Taxonomy" id="2850322"/>
    <lineage>
        <taxon>Bacteria</taxon>
        <taxon>Bacillati</taxon>
        <taxon>Bacillota</taxon>
        <taxon>Clostridia</taxon>
        <taxon>Lachnospirales</taxon>
        <taxon>Lachnospiraceae</taxon>
        <taxon>Diplocloster</taxon>
    </lineage>
</organism>
<keyword evidence="2 4" id="KW-0378">Hydrolase</keyword>
<comment type="caution">
    <text evidence="4">The sequence shown here is derived from an EMBL/GenBank/DDBJ whole genome shotgun (WGS) entry which is preliminary data.</text>
</comment>
<proteinExistence type="predicted"/>
<dbReference type="SUPFAM" id="SSF53187">
    <property type="entry name" value="Zn-dependent exopeptidases"/>
    <property type="match status" value="1"/>
</dbReference>
<dbReference type="PANTHER" id="PTHR43808:SF31">
    <property type="entry name" value="N-ACETYL-L-CITRULLINE DEACETYLASE"/>
    <property type="match status" value="1"/>
</dbReference>
<dbReference type="Proteomes" id="UP001314681">
    <property type="component" value="Unassembled WGS sequence"/>
</dbReference>
<dbReference type="SUPFAM" id="SSF55031">
    <property type="entry name" value="Bacterial exopeptidase dimerisation domain"/>
    <property type="match status" value="1"/>
</dbReference>